<dbReference type="AlphaFoldDB" id="A0A7J6CPX6"/>
<protein>
    <submittedName>
        <fullName evidence="1">Uncharacterized protein</fullName>
    </submittedName>
</protein>
<keyword evidence="2" id="KW-1185">Reference proteome</keyword>
<evidence type="ECO:0000313" key="2">
    <source>
        <dbReference type="Proteomes" id="UP000579812"/>
    </source>
</evidence>
<reference evidence="1 2" key="1">
    <citation type="submission" date="2020-04" db="EMBL/GenBank/DDBJ databases">
        <title>Chromosome-level genome assembly of a cyprinid fish Onychostoma macrolepis by integration of Nanopore Sequencing, Bionano and Hi-C technology.</title>
        <authorList>
            <person name="Wang D."/>
        </authorList>
    </citation>
    <scope>NUCLEOTIDE SEQUENCE [LARGE SCALE GENOMIC DNA]</scope>
    <source>
        <strain evidence="1">SWU-2019</strain>
        <tissue evidence="1">Muscle</tissue>
    </source>
</reference>
<organism evidence="1 2">
    <name type="scientific">Onychostoma macrolepis</name>
    <dbReference type="NCBI Taxonomy" id="369639"/>
    <lineage>
        <taxon>Eukaryota</taxon>
        <taxon>Metazoa</taxon>
        <taxon>Chordata</taxon>
        <taxon>Craniata</taxon>
        <taxon>Vertebrata</taxon>
        <taxon>Euteleostomi</taxon>
        <taxon>Actinopterygii</taxon>
        <taxon>Neopterygii</taxon>
        <taxon>Teleostei</taxon>
        <taxon>Ostariophysi</taxon>
        <taxon>Cypriniformes</taxon>
        <taxon>Cyprinidae</taxon>
        <taxon>Acrossocheilinae</taxon>
        <taxon>Onychostoma</taxon>
    </lineage>
</organism>
<dbReference type="Proteomes" id="UP000579812">
    <property type="component" value="Unassembled WGS sequence"/>
</dbReference>
<sequence length="85" mass="10000">MSPPDLGFLIPKKVTRVRFPADVHRARRPSSSHLIRMLESLQETMRYLESQCLEEIEVMLRGEMQGQELRDLFFDCVDAEIKFCQ</sequence>
<comment type="caution">
    <text evidence="1">The sequence shown here is derived from an EMBL/GenBank/DDBJ whole genome shotgun (WGS) entry which is preliminary data.</text>
</comment>
<proteinExistence type="predicted"/>
<name>A0A7J6CPX6_9TELE</name>
<gene>
    <name evidence="1" type="ORF">G5714_010339</name>
</gene>
<evidence type="ECO:0000313" key="1">
    <source>
        <dbReference type="EMBL" id="KAF4109266.1"/>
    </source>
</evidence>
<accession>A0A7J6CPX6</accession>
<dbReference type="EMBL" id="JAAMOB010000009">
    <property type="protein sequence ID" value="KAF4109266.1"/>
    <property type="molecule type" value="Genomic_DNA"/>
</dbReference>